<organism evidence="7 8">
    <name type="scientific">Serendipita indica (strain DSM 11827)</name>
    <name type="common">Root endophyte fungus</name>
    <name type="synonym">Piriformospora indica</name>
    <dbReference type="NCBI Taxonomy" id="1109443"/>
    <lineage>
        <taxon>Eukaryota</taxon>
        <taxon>Fungi</taxon>
        <taxon>Dikarya</taxon>
        <taxon>Basidiomycota</taxon>
        <taxon>Agaricomycotina</taxon>
        <taxon>Agaricomycetes</taxon>
        <taxon>Sebacinales</taxon>
        <taxon>Serendipitaceae</taxon>
        <taxon>Serendipita</taxon>
    </lineage>
</organism>
<dbReference type="eggNOG" id="KOG0134">
    <property type="taxonomic scope" value="Eukaryota"/>
</dbReference>
<gene>
    <name evidence="7" type="ORF">PIIN_04810</name>
</gene>
<dbReference type="SUPFAM" id="SSF51395">
    <property type="entry name" value="FMN-linked oxidoreductases"/>
    <property type="match status" value="1"/>
</dbReference>
<dbReference type="InParanoid" id="G4THT1"/>
<dbReference type="GO" id="GO:0010181">
    <property type="term" value="F:FMN binding"/>
    <property type="evidence" value="ECO:0007669"/>
    <property type="project" value="InterPro"/>
</dbReference>
<dbReference type="STRING" id="1109443.G4THT1"/>
<keyword evidence="8" id="KW-1185">Reference proteome</keyword>
<evidence type="ECO:0000313" key="8">
    <source>
        <dbReference type="Proteomes" id="UP000007148"/>
    </source>
</evidence>
<dbReference type="Proteomes" id="UP000007148">
    <property type="component" value="Unassembled WGS sequence"/>
</dbReference>
<proteinExistence type="predicted"/>
<dbReference type="InterPro" id="IPR044152">
    <property type="entry name" value="YqjM-like"/>
</dbReference>
<comment type="caution">
    <text evidence="7">The sequence shown here is derived from an EMBL/GenBank/DDBJ whole genome shotgun (WGS) entry which is preliminary data.</text>
</comment>
<reference evidence="7" key="1">
    <citation type="journal article" date="2011" name="PLoS Pathog.">
        <title>Endophytic Life Strategies Decoded by Genome and Transcriptome Analyses of the Mutualistic Root Symbiont Piriformospora indica.</title>
        <authorList>
            <person name="Zuccaro A."/>
            <person name="Lahrmann U."/>
            <person name="Guldener U."/>
            <person name="Langen G."/>
            <person name="Pfiffi S."/>
            <person name="Biedenkopf D."/>
            <person name="Wong P."/>
            <person name="Samans B."/>
            <person name="Grimm C."/>
            <person name="Basiewicz M."/>
            <person name="Murat C."/>
            <person name="Martin F."/>
            <person name="Kogel K.H."/>
        </authorList>
    </citation>
    <scope>NUCLEOTIDE SEQUENCE [LARGE SCALE GENOMIC DNA]</scope>
    <source>
        <strain evidence="7">DSM 11827</strain>
    </source>
</reference>
<evidence type="ECO:0000256" key="1">
    <source>
        <dbReference type="ARBA" id="ARBA00001917"/>
    </source>
</evidence>
<evidence type="ECO:0000256" key="5">
    <source>
        <dbReference type="ARBA" id="ARBA00023002"/>
    </source>
</evidence>
<evidence type="ECO:0000256" key="4">
    <source>
        <dbReference type="ARBA" id="ARBA00022857"/>
    </source>
</evidence>
<dbReference type="EMBL" id="CAFZ01000098">
    <property type="protein sequence ID" value="CCA70874.1"/>
    <property type="molecule type" value="Genomic_DNA"/>
</dbReference>
<reference evidence="7" key="2">
    <citation type="submission" date="2011-05" db="EMBL/GenBank/DDBJ databases">
        <authorList>
            <person name="MIPS"/>
        </authorList>
    </citation>
    <scope>NUCLEOTIDE SEQUENCE</scope>
    <source>
        <strain evidence="7">DSM 11827</strain>
    </source>
</reference>
<evidence type="ECO:0000313" key="7">
    <source>
        <dbReference type="EMBL" id="CCA70874.1"/>
    </source>
</evidence>
<dbReference type="InterPro" id="IPR013785">
    <property type="entry name" value="Aldolase_TIM"/>
</dbReference>
<dbReference type="OrthoDB" id="72788at2759"/>
<comment type="cofactor">
    <cofactor evidence="1">
        <name>FMN</name>
        <dbReference type="ChEBI" id="CHEBI:58210"/>
    </cofactor>
</comment>
<keyword evidence="5" id="KW-0560">Oxidoreductase</keyword>
<dbReference type="GO" id="GO:0003959">
    <property type="term" value="F:NADPH dehydrogenase activity"/>
    <property type="evidence" value="ECO:0007669"/>
    <property type="project" value="InterPro"/>
</dbReference>
<dbReference type="AlphaFoldDB" id="G4THT1"/>
<dbReference type="Pfam" id="PF00724">
    <property type="entry name" value="Oxidored_FMN"/>
    <property type="match status" value="1"/>
</dbReference>
<evidence type="ECO:0000256" key="2">
    <source>
        <dbReference type="ARBA" id="ARBA00022630"/>
    </source>
</evidence>
<keyword evidence="3" id="KW-0288">FMN</keyword>
<dbReference type="InterPro" id="IPR001155">
    <property type="entry name" value="OxRdtase_FMN_N"/>
</dbReference>
<dbReference type="PANTHER" id="PTHR43303">
    <property type="entry name" value="NADPH DEHYDROGENASE C23G7.10C-RELATED"/>
    <property type="match status" value="1"/>
</dbReference>
<dbReference type="FunCoup" id="G4THT1">
    <property type="interactions" value="1"/>
</dbReference>
<dbReference type="OMA" id="WPAQYQR"/>
<dbReference type="GO" id="GO:0050661">
    <property type="term" value="F:NADP binding"/>
    <property type="evidence" value="ECO:0007669"/>
    <property type="project" value="InterPro"/>
</dbReference>
<evidence type="ECO:0000259" key="6">
    <source>
        <dbReference type="Pfam" id="PF00724"/>
    </source>
</evidence>
<sequence>MSNVHYKTVPNVEGFYSLNEPAIGSAVHLNDSTPKLFQPLKIRDATFKNRIWVSPMCQYSSKDGFASDWHLVHLGGFATRGAGAITVEASAVVPEGRISPEDLGIWSDEHIAPLKRIVDFVHTQGTLIGIQLAHAGRKASTWAPWVAMHLNGAPTVKNHEVPKELGGWPGKVYGPSAIKWSDDYPEVTEITLEGIQTVKDAFVAAAKRCKEIGFDFIELHGAHGYLMNEFMSPVSNHRTDQYGGSLANRMRLPLEITQAVRAVWDKPLFFRISATEWAEHELGPEKDESSGEYKWWGIEQTNILAGELKNAGVDLLDVSSGGNYSKQKITVGPAYQAPFAEAVKKAHPDLLVGTVGLITEPQQAEDLLQQGKGDVVYLARELLRRVDFPLIAASELGAVVKPANQYQLAWRRMLHKA</sequence>
<feature type="domain" description="NADH:flavin oxidoreductase/NADH oxidase N-terminal" evidence="6">
    <location>
        <begin position="35"/>
        <end position="391"/>
    </location>
</feature>
<keyword evidence="2" id="KW-0285">Flavoprotein</keyword>
<dbReference type="HOGENOM" id="CLU_012153_2_1_1"/>
<name>G4THT1_SERID</name>
<protein>
    <submittedName>
        <fullName evidence="7">Related to flavin oxidoreductase</fullName>
    </submittedName>
</protein>
<keyword evidence="4" id="KW-0521">NADP</keyword>
<dbReference type="Gene3D" id="3.20.20.70">
    <property type="entry name" value="Aldolase class I"/>
    <property type="match status" value="1"/>
</dbReference>
<evidence type="ECO:0000256" key="3">
    <source>
        <dbReference type="ARBA" id="ARBA00022643"/>
    </source>
</evidence>
<accession>G4THT1</accession>
<dbReference type="CDD" id="cd02932">
    <property type="entry name" value="OYE_YqiM_FMN"/>
    <property type="match status" value="1"/>
</dbReference>
<dbReference type="PANTHER" id="PTHR43303:SF4">
    <property type="entry name" value="NADPH DEHYDROGENASE C23G7.10C-RELATED"/>
    <property type="match status" value="1"/>
</dbReference>